<evidence type="ECO:0000256" key="1">
    <source>
        <dbReference type="ARBA" id="ARBA00010688"/>
    </source>
</evidence>
<dbReference type="Pfam" id="PF00294">
    <property type="entry name" value="PfkB"/>
    <property type="match status" value="1"/>
</dbReference>
<sequence>MRLSPPGKLRFQQTQQFDITFGGAEANVAIGLSYLNEPSSIISCVPDNPIGKQALHFFQGHGVDVQHIQQTGDRLGIYYLENGALSRSSQVVYDRDHSAFGTLPTGSIDWEKIFEQADWLHWSGITPAVSASAAALTLEALKAARKAGVTISTDLNYRHKLWNYGIPPNEIMPELVEYCDVIIGDVNASKVFFDLAVPGWRFTMDPDYEKYQQFVSLLMQRFPQCKTVAITHRGSLSASDNRWSAMIADREQFKHSPIHELNGIIDRIGAGDSFTAGIIYGLRNFGTDLQKTINFAAATSALKHSILGDASLLSVEEILPLMEGDSSGRVAR</sequence>
<gene>
    <name evidence="5" type="ORF">GCM10023331_36860</name>
</gene>
<dbReference type="InterPro" id="IPR011611">
    <property type="entry name" value="PfkB_dom"/>
</dbReference>
<comment type="similarity">
    <text evidence="1">Belongs to the carbohydrate kinase PfkB family.</text>
</comment>
<keyword evidence="6" id="KW-1185">Reference proteome</keyword>
<dbReference type="Gene3D" id="3.40.1190.20">
    <property type="match status" value="1"/>
</dbReference>
<dbReference type="PANTHER" id="PTHR43320:SF2">
    <property type="entry name" value="2-DEHYDRO-3-DEOXYGLUCONOKINASE_2-DEHYDRO-3-DEOXYGALACTONOKINASE"/>
    <property type="match status" value="1"/>
</dbReference>
<comment type="caution">
    <text evidence="5">The sequence shown here is derived from an EMBL/GenBank/DDBJ whole genome shotgun (WGS) entry which is preliminary data.</text>
</comment>
<keyword evidence="2" id="KW-0808">Transferase</keyword>
<evidence type="ECO:0000256" key="2">
    <source>
        <dbReference type="ARBA" id="ARBA00022679"/>
    </source>
</evidence>
<feature type="domain" description="Carbohydrate kinase PfkB" evidence="4">
    <location>
        <begin position="13"/>
        <end position="303"/>
    </location>
</feature>
<organism evidence="5 6">
    <name type="scientific">Algivirga pacifica</name>
    <dbReference type="NCBI Taxonomy" id="1162670"/>
    <lineage>
        <taxon>Bacteria</taxon>
        <taxon>Pseudomonadati</taxon>
        <taxon>Bacteroidota</taxon>
        <taxon>Cytophagia</taxon>
        <taxon>Cytophagales</taxon>
        <taxon>Flammeovirgaceae</taxon>
        <taxon>Algivirga</taxon>
    </lineage>
</organism>
<evidence type="ECO:0000259" key="4">
    <source>
        <dbReference type="Pfam" id="PF00294"/>
    </source>
</evidence>
<evidence type="ECO:0000256" key="3">
    <source>
        <dbReference type="ARBA" id="ARBA00022777"/>
    </source>
</evidence>
<dbReference type="Proteomes" id="UP001500298">
    <property type="component" value="Unassembled WGS sequence"/>
</dbReference>
<accession>A0ABP9DJV6</accession>
<protein>
    <submittedName>
        <fullName evidence="5">Sugar kinase</fullName>
    </submittedName>
</protein>
<dbReference type="CDD" id="cd01166">
    <property type="entry name" value="KdgK"/>
    <property type="match status" value="1"/>
</dbReference>
<evidence type="ECO:0000313" key="5">
    <source>
        <dbReference type="EMBL" id="GAA4848739.1"/>
    </source>
</evidence>
<keyword evidence="3 5" id="KW-0418">Kinase</keyword>
<name>A0ABP9DJV6_9BACT</name>
<dbReference type="GO" id="GO:0016301">
    <property type="term" value="F:kinase activity"/>
    <property type="evidence" value="ECO:0007669"/>
    <property type="project" value="UniProtKB-KW"/>
</dbReference>
<dbReference type="SUPFAM" id="SSF53613">
    <property type="entry name" value="Ribokinase-like"/>
    <property type="match status" value="1"/>
</dbReference>
<proteinExistence type="inferred from homology"/>
<dbReference type="InterPro" id="IPR029056">
    <property type="entry name" value="Ribokinase-like"/>
</dbReference>
<dbReference type="InterPro" id="IPR052700">
    <property type="entry name" value="Carb_kinase_PfkB-like"/>
</dbReference>
<reference evidence="6" key="1">
    <citation type="journal article" date="2019" name="Int. J. Syst. Evol. Microbiol.">
        <title>The Global Catalogue of Microorganisms (GCM) 10K type strain sequencing project: providing services to taxonomists for standard genome sequencing and annotation.</title>
        <authorList>
            <consortium name="The Broad Institute Genomics Platform"/>
            <consortium name="The Broad Institute Genome Sequencing Center for Infectious Disease"/>
            <person name="Wu L."/>
            <person name="Ma J."/>
        </authorList>
    </citation>
    <scope>NUCLEOTIDE SEQUENCE [LARGE SCALE GENOMIC DNA]</scope>
    <source>
        <strain evidence="6">JCM 18326</strain>
    </source>
</reference>
<dbReference type="EMBL" id="BAABJX010000059">
    <property type="protein sequence ID" value="GAA4848739.1"/>
    <property type="molecule type" value="Genomic_DNA"/>
</dbReference>
<evidence type="ECO:0000313" key="6">
    <source>
        <dbReference type="Proteomes" id="UP001500298"/>
    </source>
</evidence>
<dbReference type="PANTHER" id="PTHR43320">
    <property type="entry name" value="SUGAR KINASE"/>
    <property type="match status" value="1"/>
</dbReference>